<reference evidence="1 2" key="1">
    <citation type="submission" date="2024-01" db="EMBL/GenBank/DDBJ databases">
        <title>The genomes of 5 underutilized Papilionoideae crops provide insights into root nodulation and disease resistanc.</title>
        <authorList>
            <person name="Jiang F."/>
        </authorList>
    </citation>
    <scope>NUCLEOTIDE SEQUENCE [LARGE SCALE GENOMIC DNA]</scope>
    <source>
        <strain evidence="1">JINMINGXINNONG_FW02</strain>
        <tissue evidence="1">Leaves</tissue>
    </source>
</reference>
<comment type="caution">
    <text evidence="1">The sequence shown here is derived from an EMBL/GenBank/DDBJ whole genome shotgun (WGS) entry which is preliminary data.</text>
</comment>
<evidence type="ECO:0000313" key="2">
    <source>
        <dbReference type="Proteomes" id="UP001374584"/>
    </source>
</evidence>
<dbReference type="EMBL" id="JAYMYR010000002">
    <property type="protein sequence ID" value="KAK7376827.1"/>
    <property type="molecule type" value="Genomic_DNA"/>
</dbReference>
<evidence type="ECO:0000313" key="1">
    <source>
        <dbReference type="EMBL" id="KAK7376827.1"/>
    </source>
</evidence>
<sequence>MRSQEFFAGWLLTQPGLRAGEVMYGYLVQFRWCKHFIGKRLELLLGTGIIRCFVVSAKSTVVSVVLLPLIVIELRAA</sequence>
<keyword evidence="2" id="KW-1185">Reference proteome</keyword>
<gene>
    <name evidence="1" type="ORF">VNO80_02244</name>
</gene>
<dbReference type="AlphaFoldDB" id="A0AAN9NQ15"/>
<accession>A0AAN9NQ15</accession>
<organism evidence="1 2">
    <name type="scientific">Phaseolus coccineus</name>
    <name type="common">Scarlet runner bean</name>
    <name type="synonym">Phaseolus multiflorus</name>
    <dbReference type="NCBI Taxonomy" id="3886"/>
    <lineage>
        <taxon>Eukaryota</taxon>
        <taxon>Viridiplantae</taxon>
        <taxon>Streptophyta</taxon>
        <taxon>Embryophyta</taxon>
        <taxon>Tracheophyta</taxon>
        <taxon>Spermatophyta</taxon>
        <taxon>Magnoliopsida</taxon>
        <taxon>eudicotyledons</taxon>
        <taxon>Gunneridae</taxon>
        <taxon>Pentapetalae</taxon>
        <taxon>rosids</taxon>
        <taxon>fabids</taxon>
        <taxon>Fabales</taxon>
        <taxon>Fabaceae</taxon>
        <taxon>Papilionoideae</taxon>
        <taxon>50 kb inversion clade</taxon>
        <taxon>NPAAA clade</taxon>
        <taxon>indigoferoid/millettioid clade</taxon>
        <taxon>Phaseoleae</taxon>
        <taxon>Phaseolus</taxon>
    </lineage>
</organism>
<proteinExistence type="predicted"/>
<protein>
    <submittedName>
        <fullName evidence="1">Uncharacterized protein</fullName>
    </submittedName>
</protein>
<name>A0AAN9NQ15_PHACN</name>
<dbReference type="Proteomes" id="UP001374584">
    <property type="component" value="Unassembled WGS sequence"/>
</dbReference>